<evidence type="ECO:0000313" key="1">
    <source>
        <dbReference type="EMBL" id="EFX82851.1"/>
    </source>
</evidence>
<dbReference type="InParanoid" id="E9GCJ7"/>
<organism evidence="1 2">
    <name type="scientific">Daphnia pulex</name>
    <name type="common">Water flea</name>
    <dbReference type="NCBI Taxonomy" id="6669"/>
    <lineage>
        <taxon>Eukaryota</taxon>
        <taxon>Metazoa</taxon>
        <taxon>Ecdysozoa</taxon>
        <taxon>Arthropoda</taxon>
        <taxon>Crustacea</taxon>
        <taxon>Branchiopoda</taxon>
        <taxon>Diplostraca</taxon>
        <taxon>Cladocera</taxon>
        <taxon>Anomopoda</taxon>
        <taxon>Daphniidae</taxon>
        <taxon>Daphnia</taxon>
    </lineage>
</organism>
<sequence>MYEIWNRTGKDCHNRLQLAHAGNDSPAVQYTIQYHPVSLEIYRPRYGSLLPLSKISFVLVYTHVLCVGVFMRTQGECKEPGGFNFSAEHLWMPGRISQALKCNENIS</sequence>
<proteinExistence type="predicted"/>
<dbReference type="EMBL" id="GL732539">
    <property type="protein sequence ID" value="EFX82851.1"/>
    <property type="molecule type" value="Genomic_DNA"/>
</dbReference>
<gene>
    <name evidence="1" type="ORF">DAPPUDRAFT_240783</name>
</gene>
<keyword evidence="2" id="KW-1185">Reference proteome</keyword>
<reference evidence="1 2" key="1">
    <citation type="journal article" date="2011" name="Science">
        <title>The ecoresponsive genome of Daphnia pulex.</title>
        <authorList>
            <person name="Colbourne J.K."/>
            <person name="Pfrender M.E."/>
            <person name="Gilbert D."/>
            <person name="Thomas W.K."/>
            <person name="Tucker A."/>
            <person name="Oakley T.H."/>
            <person name="Tokishita S."/>
            <person name="Aerts A."/>
            <person name="Arnold G.J."/>
            <person name="Basu M.K."/>
            <person name="Bauer D.J."/>
            <person name="Caceres C.E."/>
            <person name="Carmel L."/>
            <person name="Casola C."/>
            <person name="Choi J.H."/>
            <person name="Detter J.C."/>
            <person name="Dong Q."/>
            <person name="Dusheyko S."/>
            <person name="Eads B.D."/>
            <person name="Frohlich T."/>
            <person name="Geiler-Samerotte K.A."/>
            <person name="Gerlach D."/>
            <person name="Hatcher P."/>
            <person name="Jogdeo S."/>
            <person name="Krijgsveld J."/>
            <person name="Kriventseva E.V."/>
            <person name="Kultz D."/>
            <person name="Laforsch C."/>
            <person name="Lindquist E."/>
            <person name="Lopez J."/>
            <person name="Manak J.R."/>
            <person name="Muller J."/>
            <person name="Pangilinan J."/>
            <person name="Patwardhan R.P."/>
            <person name="Pitluck S."/>
            <person name="Pritham E.J."/>
            <person name="Rechtsteiner A."/>
            <person name="Rho M."/>
            <person name="Rogozin I.B."/>
            <person name="Sakarya O."/>
            <person name="Salamov A."/>
            <person name="Schaack S."/>
            <person name="Shapiro H."/>
            <person name="Shiga Y."/>
            <person name="Skalitzky C."/>
            <person name="Smith Z."/>
            <person name="Souvorov A."/>
            <person name="Sung W."/>
            <person name="Tang Z."/>
            <person name="Tsuchiya D."/>
            <person name="Tu H."/>
            <person name="Vos H."/>
            <person name="Wang M."/>
            <person name="Wolf Y.I."/>
            <person name="Yamagata H."/>
            <person name="Yamada T."/>
            <person name="Ye Y."/>
            <person name="Shaw J.R."/>
            <person name="Andrews J."/>
            <person name="Crease T.J."/>
            <person name="Tang H."/>
            <person name="Lucas S.M."/>
            <person name="Robertson H.M."/>
            <person name="Bork P."/>
            <person name="Koonin E.V."/>
            <person name="Zdobnov E.M."/>
            <person name="Grigoriev I.V."/>
            <person name="Lynch M."/>
            <person name="Boore J.L."/>
        </authorList>
    </citation>
    <scope>NUCLEOTIDE SEQUENCE [LARGE SCALE GENOMIC DNA]</scope>
</reference>
<evidence type="ECO:0000313" key="2">
    <source>
        <dbReference type="Proteomes" id="UP000000305"/>
    </source>
</evidence>
<accession>E9GCJ7</accession>
<protein>
    <submittedName>
        <fullName evidence="1">Uncharacterized protein</fullName>
    </submittedName>
</protein>
<dbReference type="KEGG" id="dpx:DAPPUDRAFT_240783"/>
<dbReference type="HOGENOM" id="CLU_2212539_0_0_1"/>
<name>E9GCJ7_DAPPU</name>
<dbReference type="AlphaFoldDB" id="E9GCJ7"/>
<dbReference type="Proteomes" id="UP000000305">
    <property type="component" value="Unassembled WGS sequence"/>
</dbReference>